<proteinExistence type="predicted"/>
<name>A0AB34JVZ5_PRYPA</name>
<evidence type="ECO:0000313" key="1">
    <source>
        <dbReference type="EMBL" id="KAL1525860.1"/>
    </source>
</evidence>
<evidence type="ECO:0000313" key="2">
    <source>
        <dbReference type="Proteomes" id="UP001515480"/>
    </source>
</evidence>
<organism evidence="1 2">
    <name type="scientific">Prymnesium parvum</name>
    <name type="common">Toxic golden alga</name>
    <dbReference type="NCBI Taxonomy" id="97485"/>
    <lineage>
        <taxon>Eukaryota</taxon>
        <taxon>Haptista</taxon>
        <taxon>Haptophyta</taxon>
        <taxon>Prymnesiophyceae</taxon>
        <taxon>Prymnesiales</taxon>
        <taxon>Prymnesiaceae</taxon>
        <taxon>Prymnesium</taxon>
    </lineage>
</organism>
<gene>
    <name evidence="1" type="ORF">AB1Y20_020691</name>
</gene>
<dbReference type="AlphaFoldDB" id="A0AB34JVZ5"/>
<accession>A0AB34JVZ5</accession>
<dbReference type="Proteomes" id="UP001515480">
    <property type="component" value="Unassembled WGS sequence"/>
</dbReference>
<reference evidence="1 2" key="1">
    <citation type="journal article" date="2024" name="Science">
        <title>Giant polyketide synthase enzymes in the biosynthesis of giant marine polyether toxins.</title>
        <authorList>
            <person name="Fallon T.R."/>
            <person name="Shende V.V."/>
            <person name="Wierzbicki I.H."/>
            <person name="Pendleton A.L."/>
            <person name="Watervoot N.F."/>
            <person name="Auber R.P."/>
            <person name="Gonzalez D.J."/>
            <person name="Wisecaver J.H."/>
            <person name="Moore B.S."/>
        </authorList>
    </citation>
    <scope>NUCLEOTIDE SEQUENCE [LARGE SCALE GENOMIC DNA]</scope>
    <source>
        <strain evidence="1 2">12B1</strain>
    </source>
</reference>
<protein>
    <submittedName>
        <fullName evidence="1">Uncharacterized protein</fullName>
    </submittedName>
</protein>
<keyword evidence="2" id="KW-1185">Reference proteome</keyword>
<comment type="caution">
    <text evidence="1">The sequence shown here is derived from an EMBL/GenBank/DDBJ whole genome shotgun (WGS) entry which is preliminary data.</text>
</comment>
<sequence>MSSSTIPPMEPTRPARAGTGAVAAGVALAPAVALIGEPAASASAGPAGRAAAAVEAGVGRLGVLVPPQKLQALHLQNLRACGCWLAAFAVLQKAPHVW</sequence>
<dbReference type="EMBL" id="JBGBPQ010000004">
    <property type="protein sequence ID" value="KAL1525860.1"/>
    <property type="molecule type" value="Genomic_DNA"/>
</dbReference>